<evidence type="ECO:0000259" key="7">
    <source>
        <dbReference type="SMART" id="SM00906"/>
    </source>
</evidence>
<dbReference type="STRING" id="1182545.A0A072PD82"/>
<keyword evidence="5" id="KW-0804">Transcription</keyword>
<dbReference type="GO" id="GO:0008270">
    <property type="term" value="F:zinc ion binding"/>
    <property type="evidence" value="ECO:0007669"/>
    <property type="project" value="InterPro"/>
</dbReference>
<feature type="domain" description="Xylanolytic transcriptional activator regulatory" evidence="7">
    <location>
        <begin position="135"/>
        <end position="214"/>
    </location>
</feature>
<name>A0A072PD82_9EURO</name>
<dbReference type="PANTHER" id="PTHR31313">
    <property type="entry name" value="TY1 ENHANCER ACTIVATOR"/>
    <property type="match status" value="1"/>
</dbReference>
<comment type="caution">
    <text evidence="8">The sequence shown here is derived from an EMBL/GenBank/DDBJ whole genome shotgun (WGS) entry which is preliminary data.</text>
</comment>
<dbReference type="VEuPathDB" id="FungiDB:A1O9_10515"/>
<organism evidence="8 9">
    <name type="scientific">Exophiala aquamarina CBS 119918</name>
    <dbReference type="NCBI Taxonomy" id="1182545"/>
    <lineage>
        <taxon>Eukaryota</taxon>
        <taxon>Fungi</taxon>
        <taxon>Dikarya</taxon>
        <taxon>Ascomycota</taxon>
        <taxon>Pezizomycotina</taxon>
        <taxon>Eurotiomycetes</taxon>
        <taxon>Chaetothyriomycetidae</taxon>
        <taxon>Chaetothyriales</taxon>
        <taxon>Herpotrichiellaceae</taxon>
        <taxon>Exophiala</taxon>
    </lineage>
</organism>
<evidence type="ECO:0000256" key="6">
    <source>
        <dbReference type="ARBA" id="ARBA00023242"/>
    </source>
</evidence>
<evidence type="ECO:0000256" key="4">
    <source>
        <dbReference type="ARBA" id="ARBA00023125"/>
    </source>
</evidence>
<evidence type="ECO:0000313" key="9">
    <source>
        <dbReference type="Proteomes" id="UP000027920"/>
    </source>
</evidence>
<dbReference type="SMART" id="SM00906">
    <property type="entry name" value="Fungal_trans"/>
    <property type="match status" value="1"/>
</dbReference>
<keyword evidence="4" id="KW-0238">DNA-binding</keyword>
<dbReference type="InterPro" id="IPR007219">
    <property type="entry name" value="XnlR_reg_dom"/>
</dbReference>
<keyword evidence="2" id="KW-0862">Zinc</keyword>
<protein>
    <recommendedName>
        <fullName evidence="7">Xylanolytic transcriptional activator regulatory domain-containing protein</fullName>
    </recommendedName>
</protein>
<keyword evidence="6" id="KW-0539">Nucleus</keyword>
<evidence type="ECO:0000256" key="1">
    <source>
        <dbReference type="ARBA" id="ARBA00022723"/>
    </source>
</evidence>
<dbReference type="Proteomes" id="UP000027920">
    <property type="component" value="Unassembled WGS sequence"/>
</dbReference>
<dbReference type="GO" id="GO:0003677">
    <property type="term" value="F:DNA binding"/>
    <property type="evidence" value="ECO:0007669"/>
    <property type="project" value="UniProtKB-KW"/>
</dbReference>
<evidence type="ECO:0000256" key="5">
    <source>
        <dbReference type="ARBA" id="ARBA00023163"/>
    </source>
</evidence>
<sequence>MLGDEDIGSTKHRPSAWTNVTTNDFLVEHLLALYFCWEYPTFASFSKEHFLLDYNSGTGRFCSSLLVNAILAIGARLSDLVEARMDPDDRYSAGDQFFHEAQRLLSHEVTPTVITIQALNLMSLRQASSGNDGSGWHYARYAMRIALDLDLPDDDLNQEPPNPTGFSRAECQVRVATFWGCFALEHAWALLIGRVPQIKLKDIKVHKPIIVDEIEHEKWTAYTDEGCQSTESSLQEANLRLVFMAFSDLSELVHQSVMLLYSNELPLTSHEILVIYTKYLQWYANLPDQLRLGNNSTPVVLFVHSISPRFICTEASKNILALVQAYKSLYGLRRVPVFTPYLILNAELGVLVENAWWGVETEADTHTTDNFGYLGELSWACPFAQRAITIRNFFQDRWNGNVHRSDRATMDEEADIDGKERLQMAWDRRGTFFQPNGDLEPHHTRKPDPNLEQILSPTGLGFCLFSQQADPLKKILHKCTHDQYEQDSIEGMQEKLEAHGLEQLQS</sequence>
<dbReference type="CDD" id="cd12148">
    <property type="entry name" value="fungal_TF_MHR"/>
    <property type="match status" value="1"/>
</dbReference>
<accession>A0A072PD82</accession>
<dbReference type="EMBL" id="AMGV01000013">
    <property type="protein sequence ID" value="KEF53540.1"/>
    <property type="molecule type" value="Genomic_DNA"/>
</dbReference>
<keyword evidence="9" id="KW-1185">Reference proteome</keyword>
<dbReference type="RefSeq" id="XP_013256130.1">
    <property type="nucleotide sequence ID" value="XM_013400676.1"/>
</dbReference>
<reference evidence="8 9" key="1">
    <citation type="submission" date="2013-03" db="EMBL/GenBank/DDBJ databases">
        <title>The Genome Sequence of Exophiala aquamarina CBS 119918.</title>
        <authorList>
            <consortium name="The Broad Institute Genomics Platform"/>
            <person name="Cuomo C."/>
            <person name="de Hoog S."/>
            <person name="Gorbushina A."/>
            <person name="Walker B."/>
            <person name="Young S.K."/>
            <person name="Zeng Q."/>
            <person name="Gargeya S."/>
            <person name="Fitzgerald M."/>
            <person name="Haas B."/>
            <person name="Abouelleil A."/>
            <person name="Allen A.W."/>
            <person name="Alvarado L."/>
            <person name="Arachchi H.M."/>
            <person name="Berlin A.M."/>
            <person name="Chapman S.B."/>
            <person name="Gainer-Dewar J."/>
            <person name="Goldberg J."/>
            <person name="Griggs A."/>
            <person name="Gujja S."/>
            <person name="Hansen M."/>
            <person name="Howarth C."/>
            <person name="Imamovic A."/>
            <person name="Ireland A."/>
            <person name="Larimer J."/>
            <person name="McCowan C."/>
            <person name="Murphy C."/>
            <person name="Pearson M."/>
            <person name="Poon T.W."/>
            <person name="Priest M."/>
            <person name="Roberts A."/>
            <person name="Saif S."/>
            <person name="Shea T."/>
            <person name="Sisk P."/>
            <person name="Sykes S."/>
            <person name="Wortman J."/>
            <person name="Nusbaum C."/>
            <person name="Birren B."/>
        </authorList>
    </citation>
    <scope>NUCLEOTIDE SEQUENCE [LARGE SCALE GENOMIC DNA]</scope>
    <source>
        <strain evidence="8 9">CBS 119918</strain>
    </source>
</reference>
<dbReference type="GeneID" id="25285419"/>
<gene>
    <name evidence="8" type="ORF">A1O9_10515</name>
</gene>
<dbReference type="OrthoDB" id="2162761at2759"/>
<keyword evidence="3" id="KW-0805">Transcription regulation</keyword>
<evidence type="ECO:0000256" key="3">
    <source>
        <dbReference type="ARBA" id="ARBA00023015"/>
    </source>
</evidence>
<dbReference type="Pfam" id="PF04082">
    <property type="entry name" value="Fungal_trans"/>
    <property type="match status" value="1"/>
</dbReference>
<dbReference type="HOGENOM" id="CLU_538651_0_0_1"/>
<dbReference type="InterPro" id="IPR051615">
    <property type="entry name" value="Transcr_Regulatory_Elem"/>
</dbReference>
<evidence type="ECO:0000313" key="8">
    <source>
        <dbReference type="EMBL" id="KEF53540.1"/>
    </source>
</evidence>
<dbReference type="GO" id="GO:0006351">
    <property type="term" value="P:DNA-templated transcription"/>
    <property type="evidence" value="ECO:0007669"/>
    <property type="project" value="InterPro"/>
</dbReference>
<keyword evidence="1" id="KW-0479">Metal-binding</keyword>
<evidence type="ECO:0000256" key="2">
    <source>
        <dbReference type="ARBA" id="ARBA00022833"/>
    </source>
</evidence>
<dbReference type="PANTHER" id="PTHR31313:SF4">
    <property type="entry name" value="CONIDIAL DEVELOPMENT PROTEIN FLUFFY"/>
    <property type="match status" value="1"/>
</dbReference>
<dbReference type="AlphaFoldDB" id="A0A072PD82"/>
<proteinExistence type="predicted"/>